<protein>
    <submittedName>
        <fullName evidence="2">Nicotinate phosphoribosyltransferase</fullName>
    </submittedName>
</protein>
<feature type="signal peptide" evidence="1">
    <location>
        <begin position="1"/>
        <end position="21"/>
    </location>
</feature>
<accession>A0A5K3F2E3</accession>
<dbReference type="WBParaSite" id="MCU_004401-RD">
    <property type="protein sequence ID" value="MCU_004401-RD"/>
    <property type="gene ID" value="MCU_004401"/>
</dbReference>
<evidence type="ECO:0000256" key="1">
    <source>
        <dbReference type="SAM" id="SignalP"/>
    </source>
</evidence>
<organism evidence="2">
    <name type="scientific">Mesocestoides corti</name>
    <name type="common">Flatworm</name>
    <dbReference type="NCBI Taxonomy" id="53468"/>
    <lineage>
        <taxon>Eukaryota</taxon>
        <taxon>Metazoa</taxon>
        <taxon>Spiralia</taxon>
        <taxon>Lophotrochozoa</taxon>
        <taxon>Platyhelminthes</taxon>
        <taxon>Cestoda</taxon>
        <taxon>Eucestoda</taxon>
        <taxon>Cyclophyllidea</taxon>
        <taxon>Mesocestoididae</taxon>
        <taxon>Mesocestoides</taxon>
    </lineage>
</organism>
<proteinExistence type="predicted"/>
<dbReference type="AlphaFoldDB" id="A0A5K3F2E3"/>
<keyword evidence="1" id="KW-0732">Signal</keyword>
<evidence type="ECO:0000313" key="2">
    <source>
        <dbReference type="WBParaSite" id="MCU_004401-RD"/>
    </source>
</evidence>
<feature type="chain" id="PRO_5024431197" evidence="1">
    <location>
        <begin position="22"/>
        <end position="69"/>
    </location>
</feature>
<reference evidence="2" key="1">
    <citation type="submission" date="2019-11" db="UniProtKB">
        <authorList>
            <consortium name="WormBaseParasite"/>
        </authorList>
    </citation>
    <scope>IDENTIFICATION</scope>
</reference>
<sequence length="69" mass="7874">MLFVVTLFVGTVNNWLQKCYAIREKFDNDCLKLVKGEPSFDTLRLIYTLFKALAVGADYINFGNVHSVL</sequence>
<name>A0A5K3F2E3_MESCO</name>